<keyword evidence="8" id="KW-1185">Reference proteome</keyword>
<keyword evidence="3" id="KW-0378">Hydrolase</keyword>
<proteinExistence type="inferred from homology"/>
<dbReference type="Pfam" id="PF00082">
    <property type="entry name" value="Peptidase_S8"/>
    <property type="match status" value="1"/>
</dbReference>
<dbReference type="SUPFAM" id="SSF52743">
    <property type="entry name" value="Subtilisin-like"/>
    <property type="match status" value="1"/>
</dbReference>
<comment type="caution">
    <text evidence="5">Lacks conserved residue(s) required for the propagation of feature annotation.</text>
</comment>
<evidence type="ECO:0000259" key="6">
    <source>
        <dbReference type="Pfam" id="PF00082"/>
    </source>
</evidence>
<name>A0ABU7TVR7_9HYPH</name>
<feature type="domain" description="Peptidase S8/S53" evidence="6">
    <location>
        <begin position="99"/>
        <end position="254"/>
    </location>
</feature>
<dbReference type="InterPro" id="IPR036852">
    <property type="entry name" value="Peptidase_S8/S53_dom_sf"/>
</dbReference>
<evidence type="ECO:0000256" key="2">
    <source>
        <dbReference type="ARBA" id="ARBA00022670"/>
    </source>
</evidence>
<dbReference type="PANTHER" id="PTHR43806:SF11">
    <property type="entry name" value="CEREVISIN-RELATED"/>
    <property type="match status" value="1"/>
</dbReference>
<evidence type="ECO:0000256" key="5">
    <source>
        <dbReference type="PROSITE-ProRule" id="PRU01240"/>
    </source>
</evidence>
<dbReference type="PANTHER" id="PTHR43806">
    <property type="entry name" value="PEPTIDASE S8"/>
    <property type="match status" value="1"/>
</dbReference>
<gene>
    <name evidence="7" type="ORF">MOTC310_24345</name>
</gene>
<evidence type="ECO:0000256" key="3">
    <source>
        <dbReference type="ARBA" id="ARBA00022801"/>
    </source>
</evidence>
<dbReference type="InterPro" id="IPR023828">
    <property type="entry name" value="Peptidase_S8_Ser-AS"/>
</dbReference>
<evidence type="ECO:0000256" key="1">
    <source>
        <dbReference type="ARBA" id="ARBA00011073"/>
    </source>
</evidence>
<dbReference type="Gene3D" id="3.40.50.200">
    <property type="entry name" value="Peptidase S8/S53 domain"/>
    <property type="match status" value="1"/>
</dbReference>
<accession>A0ABU7TVR7</accession>
<protein>
    <recommendedName>
        <fullName evidence="6">Peptidase S8/S53 domain-containing protein</fullName>
    </recommendedName>
</protein>
<dbReference type="InterPro" id="IPR000209">
    <property type="entry name" value="Peptidase_S8/S53_dom"/>
</dbReference>
<dbReference type="PROSITE" id="PS00138">
    <property type="entry name" value="SUBTILASE_SER"/>
    <property type="match status" value="1"/>
</dbReference>
<evidence type="ECO:0000313" key="7">
    <source>
        <dbReference type="EMBL" id="MEE7493412.1"/>
    </source>
</evidence>
<comment type="similarity">
    <text evidence="1 5">Belongs to the peptidase S8 family.</text>
</comment>
<keyword evidence="4" id="KW-0720">Serine protease</keyword>
<evidence type="ECO:0000256" key="4">
    <source>
        <dbReference type="ARBA" id="ARBA00022825"/>
    </source>
</evidence>
<dbReference type="Proteomes" id="UP001355206">
    <property type="component" value="Unassembled WGS sequence"/>
</dbReference>
<keyword evidence="2" id="KW-0645">Protease</keyword>
<dbReference type="EMBL" id="MLCA01000014">
    <property type="protein sequence ID" value="MEE7493412.1"/>
    <property type="molecule type" value="Genomic_DNA"/>
</dbReference>
<dbReference type="PROSITE" id="PS51892">
    <property type="entry name" value="SUBTILASE"/>
    <property type="match status" value="1"/>
</dbReference>
<dbReference type="InterPro" id="IPR050131">
    <property type="entry name" value="Peptidase_S8_subtilisin-like"/>
</dbReference>
<comment type="caution">
    <text evidence="7">The sequence shown here is derived from an EMBL/GenBank/DDBJ whole genome shotgun (WGS) entry which is preliminary data.</text>
</comment>
<evidence type="ECO:0000313" key="8">
    <source>
        <dbReference type="Proteomes" id="UP001355206"/>
    </source>
</evidence>
<sequence length="352" mass="38499">MFLDAFLSAVQAPLTLSRRSRCLARARSGSRVPSEHRGLRARDACRRHHRRPRHELRRQAVRRSRPHAKIVAVQVFTQFTGADECGGRDTCILSFTSDQLRALDWVYKQIDKHKIASVNMSLGSGYHDAPCDRTLALTEMIERLKAKGVATVVAAGNDHYYDGIAEPACISSTISVAAENKLGAIDVAYSNRSPLVHFVAPGTDIVSTVPGGGYKTLSGTSMAAPHVAAAFAAVRSQNPGLTVQQIEAKLVANGSLVEDTTTGVKFRALSLVGSGADRIDEHQILNGLANLYFRDRGQQEDLDRQVHATRGRRPDRRHAVVQAELDREKDGAAVLKVKWSVAARVCGRGRWH</sequence>
<reference evidence="7 8" key="1">
    <citation type="journal article" date="2012" name="Genet. Mol. Biol.">
        <title>Analysis of 16S rRNA and mxaF genes revealing insights into Methylobacterium niche-specific plant association.</title>
        <authorList>
            <person name="Dourado M.N."/>
            <person name="Andreote F.D."/>
            <person name="Dini-Andreote F."/>
            <person name="Conti R."/>
            <person name="Araujo J.M."/>
            <person name="Araujo W.L."/>
        </authorList>
    </citation>
    <scope>NUCLEOTIDE SEQUENCE [LARGE SCALE GENOMIC DNA]</scope>
    <source>
        <strain evidence="7 8">TC3-10</strain>
    </source>
</reference>
<organism evidence="7 8">
    <name type="scientific">Methylobacterium oryzae</name>
    <dbReference type="NCBI Taxonomy" id="334852"/>
    <lineage>
        <taxon>Bacteria</taxon>
        <taxon>Pseudomonadati</taxon>
        <taxon>Pseudomonadota</taxon>
        <taxon>Alphaproteobacteria</taxon>
        <taxon>Hyphomicrobiales</taxon>
        <taxon>Methylobacteriaceae</taxon>
        <taxon>Methylobacterium</taxon>
    </lineage>
</organism>